<dbReference type="OrthoDB" id="4951845at2759"/>
<name>A0A8H5D7G5_9AGAR</name>
<dbReference type="GO" id="GO:0005737">
    <property type="term" value="C:cytoplasm"/>
    <property type="evidence" value="ECO:0007669"/>
    <property type="project" value="InterPro"/>
</dbReference>
<dbReference type="PROSITE" id="PS50405">
    <property type="entry name" value="GST_CTER"/>
    <property type="match status" value="1"/>
</dbReference>
<reference evidence="4 5" key="1">
    <citation type="journal article" date="2020" name="ISME J.">
        <title>Uncovering the hidden diversity of litter-decomposition mechanisms in mushroom-forming fungi.</title>
        <authorList>
            <person name="Floudas D."/>
            <person name="Bentzer J."/>
            <person name="Ahren D."/>
            <person name="Johansson T."/>
            <person name="Persson P."/>
            <person name="Tunlid A."/>
        </authorList>
    </citation>
    <scope>NUCLEOTIDE SEQUENCE [LARGE SCALE GENOMIC DNA]</scope>
    <source>
        <strain evidence="4 5">CBS 146.42</strain>
    </source>
</reference>
<dbReference type="PRINTS" id="PR01625">
    <property type="entry name" value="GSTRNSFRASEO"/>
</dbReference>
<feature type="domain" description="GST N-terminal" evidence="2">
    <location>
        <begin position="62"/>
        <end position="140"/>
    </location>
</feature>
<dbReference type="InterPro" id="IPR040079">
    <property type="entry name" value="Glutathione_S-Trfase"/>
</dbReference>
<dbReference type="Pfam" id="PF13409">
    <property type="entry name" value="GST_N_2"/>
    <property type="match status" value="1"/>
</dbReference>
<dbReference type="InterPro" id="IPR036249">
    <property type="entry name" value="Thioredoxin-like_sf"/>
</dbReference>
<accession>A0A8H5D7G5</accession>
<dbReference type="PANTHER" id="PTHR43968">
    <property type="match status" value="1"/>
</dbReference>
<comment type="caution">
    <text evidence="4">The sequence shown here is derived from an EMBL/GenBank/DDBJ whole genome shotgun (WGS) entry which is preliminary data.</text>
</comment>
<dbReference type="Gene3D" id="3.40.30.10">
    <property type="entry name" value="Glutaredoxin"/>
    <property type="match status" value="1"/>
</dbReference>
<evidence type="ECO:0000313" key="4">
    <source>
        <dbReference type="EMBL" id="KAF5354979.1"/>
    </source>
</evidence>
<dbReference type="GO" id="GO:0045174">
    <property type="term" value="F:glutathione dehydrogenase (ascorbate) activity"/>
    <property type="evidence" value="ECO:0007669"/>
    <property type="project" value="UniProtKB-ARBA"/>
</dbReference>
<sequence>MWKRWNPIQVSRSHSRIYKQAKRCPLLAKFSQTNAMSIPDVQIYPHATGAAAETVKQHQSPQELVFWSGWFCPFVQRAWIALEEKGIPYQYKEVNPYKKEKHFLDINPKGLVPAVEYNGKALYESLVLLEFLEEAYPSHSPNLLPPDPYDRAVARIWLDHITKNYLSAYHRLMQFQEKERQDEAREALYEAQRKLVKQVKGPYFFGDEFSIVDVAVVPWVQRDWVLSENRAYDRSAVGEAWVKYAKALTERPSVQKTQSLRENYLPIYGRYLTNEAQSEAAKAIREGRAIP</sequence>
<dbReference type="AlphaFoldDB" id="A0A8H5D7G5"/>
<dbReference type="SUPFAM" id="SSF52833">
    <property type="entry name" value="Thioredoxin-like"/>
    <property type="match status" value="1"/>
</dbReference>
<evidence type="ECO:0000259" key="2">
    <source>
        <dbReference type="PROSITE" id="PS50404"/>
    </source>
</evidence>
<dbReference type="PROSITE" id="PS50404">
    <property type="entry name" value="GST_NTER"/>
    <property type="match status" value="1"/>
</dbReference>
<dbReference type="PANTHER" id="PTHR43968:SF6">
    <property type="entry name" value="GLUTATHIONE S-TRANSFERASE OMEGA"/>
    <property type="match status" value="1"/>
</dbReference>
<keyword evidence="5" id="KW-1185">Reference proteome</keyword>
<proteinExistence type="predicted"/>
<dbReference type="Pfam" id="PF13410">
    <property type="entry name" value="GST_C_2"/>
    <property type="match status" value="1"/>
</dbReference>
<dbReference type="Gene3D" id="1.20.1050.10">
    <property type="match status" value="1"/>
</dbReference>
<dbReference type="SUPFAM" id="SSF47616">
    <property type="entry name" value="GST C-terminal domain-like"/>
    <property type="match status" value="1"/>
</dbReference>
<organism evidence="4 5">
    <name type="scientific">Leucocoprinus leucothites</name>
    <dbReference type="NCBI Taxonomy" id="201217"/>
    <lineage>
        <taxon>Eukaryota</taxon>
        <taxon>Fungi</taxon>
        <taxon>Dikarya</taxon>
        <taxon>Basidiomycota</taxon>
        <taxon>Agaricomycotina</taxon>
        <taxon>Agaricomycetes</taxon>
        <taxon>Agaricomycetidae</taxon>
        <taxon>Agaricales</taxon>
        <taxon>Agaricineae</taxon>
        <taxon>Agaricaceae</taxon>
        <taxon>Leucocoprinus</taxon>
    </lineage>
</organism>
<dbReference type="InterPro" id="IPR005442">
    <property type="entry name" value="GST_omega"/>
</dbReference>
<dbReference type="InterPro" id="IPR050983">
    <property type="entry name" value="GST_Omega/HSP26"/>
</dbReference>
<dbReference type="CDD" id="cd00570">
    <property type="entry name" value="GST_N_family"/>
    <property type="match status" value="1"/>
</dbReference>
<evidence type="ECO:0008006" key="6">
    <source>
        <dbReference type="Google" id="ProtNLM"/>
    </source>
</evidence>
<evidence type="ECO:0000256" key="1">
    <source>
        <dbReference type="ARBA" id="ARBA00023002"/>
    </source>
</evidence>
<dbReference type="GO" id="GO:0004364">
    <property type="term" value="F:glutathione transferase activity"/>
    <property type="evidence" value="ECO:0007669"/>
    <property type="project" value="InterPro"/>
</dbReference>
<dbReference type="SFLD" id="SFLDS00019">
    <property type="entry name" value="Glutathione_Transferase_(cytos"/>
    <property type="match status" value="1"/>
</dbReference>
<dbReference type="EMBL" id="JAACJO010000008">
    <property type="protein sequence ID" value="KAF5354979.1"/>
    <property type="molecule type" value="Genomic_DNA"/>
</dbReference>
<dbReference type="InterPro" id="IPR036282">
    <property type="entry name" value="Glutathione-S-Trfase_C_sf"/>
</dbReference>
<feature type="domain" description="GST C-terminal" evidence="3">
    <location>
        <begin position="147"/>
        <end position="267"/>
    </location>
</feature>
<dbReference type="InterPro" id="IPR010987">
    <property type="entry name" value="Glutathione-S-Trfase_C-like"/>
</dbReference>
<evidence type="ECO:0000259" key="3">
    <source>
        <dbReference type="PROSITE" id="PS50405"/>
    </source>
</evidence>
<evidence type="ECO:0000313" key="5">
    <source>
        <dbReference type="Proteomes" id="UP000559027"/>
    </source>
</evidence>
<dbReference type="InterPro" id="IPR004045">
    <property type="entry name" value="Glutathione_S-Trfase_N"/>
</dbReference>
<dbReference type="Proteomes" id="UP000559027">
    <property type="component" value="Unassembled WGS sequence"/>
</dbReference>
<dbReference type="SFLD" id="SFLDG00358">
    <property type="entry name" value="Main_(cytGST)"/>
    <property type="match status" value="1"/>
</dbReference>
<keyword evidence="1" id="KW-0560">Oxidoreductase</keyword>
<protein>
    <recommendedName>
        <fullName evidence="6">Glutathione S-transferase</fullName>
    </recommendedName>
</protein>
<gene>
    <name evidence="4" type="ORF">D9756_005532</name>
</gene>